<dbReference type="EMBL" id="JH767586">
    <property type="protein sequence ID" value="EON67264.1"/>
    <property type="molecule type" value="Genomic_DNA"/>
</dbReference>
<gene>
    <name evidence="3" type="ORF">W97_06517</name>
</gene>
<evidence type="ECO:0000313" key="4">
    <source>
        <dbReference type="Proteomes" id="UP000016924"/>
    </source>
</evidence>
<dbReference type="InterPro" id="IPR055589">
    <property type="entry name" value="DUF7165"/>
</dbReference>
<dbReference type="STRING" id="1168221.R7YZP4"/>
<feature type="compositionally biased region" description="Low complexity" evidence="1">
    <location>
        <begin position="54"/>
        <end position="63"/>
    </location>
</feature>
<dbReference type="eggNOG" id="ENOG502QTS5">
    <property type="taxonomic scope" value="Eukaryota"/>
</dbReference>
<dbReference type="OrthoDB" id="3925024at2759"/>
<dbReference type="InterPro" id="IPR015943">
    <property type="entry name" value="WD40/YVTN_repeat-like_dom_sf"/>
</dbReference>
<dbReference type="Proteomes" id="UP000016924">
    <property type="component" value="Unassembled WGS sequence"/>
</dbReference>
<evidence type="ECO:0000259" key="2">
    <source>
        <dbReference type="Pfam" id="PF23749"/>
    </source>
</evidence>
<feature type="region of interest" description="Disordered" evidence="1">
    <location>
        <begin position="1"/>
        <end position="63"/>
    </location>
</feature>
<feature type="domain" description="DUF7165" evidence="2">
    <location>
        <begin position="80"/>
        <end position="322"/>
    </location>
</feature>
<evidence type="ECO:0000256" key="1">
    <source>
        <dbReference type="SAM" id="MobiDB-lite"/>
    </source>
</evidence>
<accession>R7YZP4</accession>
<dbReference type="RefSeq" id="XP_007782581.1">
    <property type="nucleotide sequence ID" value="XM_007784391.1"/>
</dbReference>
<keyword evidence="4" id="KW-1185">Reference proteome</keyword>
<dbReference type="Gene3D" id="2.130.10.10">
    <property type="entry name" value="YVTN repeat-like/Quinoprotein amine dehydrogenase"/>
    <property type="match status" value="1"/>
</dbReference>
<protein>
    <recommendedName>
        <fullName evidence="2">DUF7165 domain-containing protein</fullName>
    </recommendedName>
</protein>
<feature type="compositionally biased region" description="Low complexity" evidence="1">
    <location>
        <begin position="34"/>
        <end position="43"/>
    </location>
</feature>
<proteinExistence type="predicted"/>
<name>R7YZP4_CONA1</name>
<sequence>MEHSVTSAKEHTVRAIATGSNESNVKSILEQPQMSMSESSVSSLAAKETSAGQTTTSTTTTTSQAPEMKYLDSLNLHRQPKITSIELMSTSATSSAFPQSLALWISRKGGWILAANSSHLYLLYSPDLPHLSARAFRVRRRPLAAEILEDGSLLCVLSNEHQVDVYSLGEGDPATATRTRTIFLENAAKTMAMTPDGLVLATGSGTAIEIASLAPGARESSKRQIFCEPMDFLSFSDDGRTLLATSSASRQRDSTVFSVNSDFGGPMTEDGMPIALDVDQAWTTQILFPEKALKAQQAVLLPDQPIGAIDRLFAFDSVKQCYGVYELADRAFLATRRFSIERSANALEASAPPEIRQCHIEDVPPATSDQKLYAAAAVNCSGTTEILIHCLKMHGDDEQLSFAGLDGQTEQLPLSLPLARIALFEGARSGGICGLRWSMSSALYNGTRERLIAIGPARKASFLDASSGGPTASRGRVFLLDFGVPVVHDCLYDSEMQPESIVIDLDTITGTENLPGEELAFEDEVNLVRQRTVAQRHANTIRRGTTRNLDRAASAASSRHSRLSGARNAEGSRRRDSSGQFNEDAGAALEEPYTQGAPRPQMSLQRAATVLAESPAARRHLRALPNRPLEYRRADGLRGIQHEIPHESDADNWEPPPPPYSPNADHSAPNLTVPGHTSLQQNLLVPHVPVGQQRPSSRAVAFSTSPTFYQHASQIHSSPDLVPQASTYALGSEPALTHHPSLMNNPRLARASISNRSMSENVALRQPPPLHRRNSRSLASLRGNARSRSAAPAPTAGPQYIVDGQLERPKKEKRGLRCVVM</sequence>
<dbReference type="GeneID" id="19903828"/>
<feature type="compositionally biased region" description="Low complexity" evidence="1">
    <location>
        <begin position="551"/>
        <end position="567"/>
    </location>
</feature>
<feature type="region of interest" description="Disordered" evidence="1">
    <location>
        <begin position="645"/>
        <end position="675"/>
    </location>
</feature>
<feature type="compositionally biased region" description="Polar residues" evidence="1">
    <location>
        <begin position="18"/>
        <end position="33"/>
    </location>
</feature>
<evidence type="ECO:0000313" key="3">
    <source>
        <dbReference type="EMBL" id="EON67264.1"/>
    </source>
</evidence>
<feature type="region of interest" description="Disordered" evidence="1">
    <location>
        <begin position="781"/>
        <end position="821"/>
    </location>
</feature>
<reference evidence="4" key="1">
    <citation type="submission" date="2012-06" db="EMBL/GenBank/DDBJ databases">
        <title>The genome sequence of Coniosporium apollinis CBS 100218.</title>
        <authorList>
            <consortium name="The Broad Institute Genome Sequencing Platform"/>
            <person name="Cuomo C."/>
            <person name="Gorbushina A."/>
            <person name="Noack S."/>
            <person name="Walker B."/>
            <person name="Young S.K."/>
            <person name="Zeng Q."/>
            <person name="Gargeya S."/>
            <person name="Fitzgerald M."/>
            <person name="Haas B."/>
            <person name="Abouelleil A."/>
            <person name="Alvarado L."/>
            <person name="Arachchi H.M."/>
            <person name="Berlin A.M."/>
            <person name="Chapman S.B."/>
            <person name="Goldberg J."/>
            <person name="Griggs A."/>
            <person name="Gujja S."/>
            <person name="Hansen M."/>
            <person name="Howarth C."/>
            <person name="Imamovic A."/>
            <person name="Larimer J."/>
            <person name="McCowan C."/>
            <person name="Montmayeur A."/>
            <person name="Murphy C."/>
            <person name="Neiman D."/>
            <person name="Pearson M."/>
            <person name="Priest M."/>
            <person name="Roberts A."/>
            <person name="Saif S."/>
            <person name="Shea T."/>
            <person name="Sisk P."/>
            <person name="Sykes S."/>
            <person name="Wortman J."/>
            <person name="Nusbaum C."/>
            <person name="Birren B."/>
        </authorList>
    </citation>
    <scope>NUCLEOTIDE SEQUENCE [LARGE SCALE GENOMIC DNA]</scope>
    <source>
        <strain evidence="4">CBS 100218</strain>
    </source>
</reference>
<dbReference type="Pfam" id="PF23749">
    <property type="entry name" value="DUF7165"/>
    <property type="match status" value="1"/>
</dbReference>
<organism evidence="3 4">
    <name type="scientific">Coniosporium apollinis (strain CBS 100218)</name>
    <name type="common">Rock-inhabiting black yeast</name>
    <dbReference type="NCBI Taxonomy" id="1168221"/>
    <lineage>
        <taxon>Eukaryota</taxon>
        <taxon>Fungi</taxon>
        <taxon>Dikarya</taxon>
        <taxon>Ascomycota</taxon>
        <taxon>Pezizomycotina</taxon>
        <taxon>Dothideomycetes</taxon>
        <taxon>Dothideomycetes incertae sedis</taxon>
        <taxon>Coniosporium</taxon>
    </lineage>
</organism>
<dbReference type="AlphaFoldDB" id="R7YZP4"/>
<feature type="region of interest" description="Disordered" evidence="1">
    <location>
        <begin position="537"/>
        <end position="580"/>
    </location>
</feature>
<feature type="compositionally biased region" description="Basic residues" evidence="1">
    <location>
        <begin position="811"/>
        <end position="821"/>
    </location>
</feature>
<dbReference type="SUPFAM" id="SSF82171">
    <property type="entry name" value="DPP6 N-terminal domain-like"/>
    <property type="match status" value="1"/>
</dbReference>
<dbReference type="HOGENOM" id="CLU_013158_0_0_1"/>
<feature type="compositionally biased region" description="Basic and acidic residues" evidence="1">
    <location>
        <begin position="1"/>
        <end position="13"/>
    </location>
</feature>
<dbReference type="OMA" id="DNTIKER"/>